<dbReference type="GO" id="GO:0003676">
    <property type="term" value="F:nucleic acid binding"/>
    <property type="evidence" value="ECO:0007669"/>
    <property type="project" value="InterPro"/>
</dbReference>
<proteinExistence type="predicted"/>
<protein>
    <submittedName>
        <fullName evidence="2">DNA polymerase III subunit epsilon</fullName>
    </submittedName>
</protein>
<feature type="region of interest" description="Disordered" evidence="1">
    <location>
        <begin position="1"/>
        <end position="45"/>
    </location>
</feature>
<name>A0A261EXN9_9BIFI</name>
<gene>
    <name evidence="2" type="ORF">PSRA_1036</name>
</gene>
<keyword evidence="3" id="KW-1185">Reference proteome</keyword>
<dbReference type="OrthoDB" id="3180615at2"/>
<dbReference type="InterPro" id="IPR012337">
    <property type="entry name" value="RNaseH-like_sf"/>
</dbReference>
<evidence type="ECO:0000313" key="2">
    <source>
        <dbReference type="EMBL" id="OZG51639.1"/>
    </source>
</evidence>
<reference evidence="2 3" key="1">
    <citation type="journal article" date="2017" name="BMC Genomics">
        <title>Comparative genomic and phylogenomic analyses of the Bifidobacteriaceae family.</title>
        <authorList>
            <person name="Lugli G.A."/>
            <person name="Milani C."/>
            <person name="Turroni F."/>
            <person name="Duranti S."/>
            <person name="Mancabelli L."/>
            <person name="Mangifesta M."/>
            <person name="Ferrario C."/>
            <person name="Modesto M."/>
            <person name="Mattarelli P."/>
            <person name="Jiri K."/>
            <person name="van Sinderen D."/>
            <person name="Ventura M."/>
        </authorList>
    </citation>
    <scope>NUCLEOTIDE SEQUENCE [LARGE SCALE GENOMIC DNA]</scope>
    <source>
        <strain evidence="2 3">DSM 24742</strain>
    </source>
</reference>
<dbReference type="Gene3D" id="3.30.420.10">
    <property type="entry name" value="Ribonuclease H-like superfamily/Ribonuclease H"/>
    <property type="match status" value="1"/>
</dbReference>
<dbReference type="EMBL" id="MWWR01000007">
    <property type="protein sequence ID" value="OZG51639.1"/>
    <property type="molecule type" value="Genomic_DNA"/>
</dbReference>
<dbReference type="Proteomes" id="UP000216725">
    <property type="component" value="Unassembled WGS sequence"/>
</dbReference>
<evidence type="ECO:0000256" key="1">
    <source>
        <dbReference type="SAM" id="MobiDB-lite"/>
    </source>
</evidence>
<dbReference type="InterPro" id="IPR036397">
    <property type="entry name" value="RNaseH_sf"/>
</dbReference>
<dbReference type="RefSeq" id="WP_094660850.1">
    <property type="nucleotide sequence ID" value="NZ_JBKZBR010000012.1"/>
</dbReference>
<organism evidence="2 3">
    <name type="scientific">Pseudoscardovia radai</name>
    <dbReference type="NCBI Taxonomy" id="987066"/>
    <lineage>
        <taxon>Bacteria</taxon>
        <taxon>Bacillati</taxon>
        <taxon>Actinomycetota</taxon>
        <taxon>Actinomycetes</taxon>
        <taxon>Bifidobacteriales</taxon>
        <taxon>Bifidobacteriaceae</taxon>
        <taxon>Pseudoscardovia</taxon>
    </lineage>
</organism>
<evidence type="ECO:0000313" key="3">
    <source>
        <dbReference type="Proteomes" id="UP000216725"/>
    </source>
</evidence>
<accession>A0A261EXN9</accession>
<sequence length="398" mass="44620">MEGKDLDNQGMNDGVTNNRGANNGGASDAPKNEAHTASRKAHERPLMPYEQAWEYATAHAGAPRADQAYGSEGVTHIDDEELVDAGTQGVADIDPETLDEAAVLESESAIESLTAVWMRANEPPFDFSIVRRLADRNRAMVRLLEARGVTLEPVDRLPRHLPYRTVLRGIAALQGRDLEDVERHVNRKPQSEYRTRVKAEYRRAPYRGTVTGIDLETTGGDPLRGYIINTGWLNVELRKGAVPTDGASYYSGLPDWYESHPIPFADVHHITWDDVRARPEFREDTDLQALVLDQLNAGPYMAHNAAFEHTWFLYFLDGYAEGFKNGTILPIDTREICRKLDRDIDSLPLDSRPASLENWARRRGTLDDGSKEKHLGLADSDLMLRTVLAELETNHLLL</sequence>
<dbReference type="AlphaFoldDB" id="A0A261EXN9"/>
<feature type="compositionally biased region" description="Polar residues" evidence="1">
    <location>
        <begin position="9"/>
        <end position="25"/>
    </location>
</feature>
<dbReference type="SUPFAM" id="SSF53098">
    <property type="entry name" value="Ribonuclease H-like"/>
    <property type="match status" value="1"/>
</dbReference>
<comment type="caution">
    <text evidence="2">The sequence shown here is derived from an EMBL/GenBank/DDBJ whole genome shotgun (WGS) entry which is preliminary data.</text>
</comment>